<sequence>MPYAELHCLSNFSFLRGASHPDELVARAAGLGYRALAITDECSVAGVVQAHLAAIRHGLPLVHGSEFKLEDGLRFVALVSDRAAWARLCALITTGRRAAEKGGYKLSRADVADNGLAGCLILWLPGKTADEQALQWLQGHFAGRLWIAVELLAEGDDDRRREALMALGERQGIPCVATGDVHMHARGRRALQDTLTALRHRVPLSEAGLRLFPNGERHLRPLAALESLYPRQLREESLRIARRCTFSLAELRYEYPAELVPPGETPISHLRRLTLEGMRRRWPDGVAFRIRRQIVRELALIREMAYEPFFLTVHDVVAFARGRGILCQGRGSAANSVVCFCLGITEVDPARMNVLFERFISKERGEPPDIDVDFEHERREEVIQYIYQKYGRARAALAATVIRYRPRSAVRDAGRALGLDSARLDRLAGAFQWWDGQRDQRARLLEAGEDPDNPVIHRLMVLANSLLGFPRHLSQHVGGFVISEGPLHELVPVENATMADRTVIQWDKDDLEALGLLKVDVLALGMLTAIRRCFDLVADWRGKRWSLAGIPAEDPAVYDMLCRADTVGVFQIESRAQMAMLPRLRPRTFYDLVIEVAIVRPGPIQGDMVHPYLARRAGREVVDYPSEEVRGVLERTLGVPIFQEQVMQLAIVAAGFTPGEADQLRRAMAAWKKRGGLGHFEDRLIAGMRERGYSEDYAHRVFRQIQGFGEYGFPESHSASFALLVYVSAWLKCHEPAAFTAALLNSQPMGFYAPAQLVRDAREHGVEVRAVDILHSQWECTLEVGHQGEPAIRLGFNQVKGLAREAAERVVAVVQQGGCGLSRLDQFLQRAGLDRRAVDALADAGALASLAGHRHRARWQAAGVEAPTPLFGEAAMAEAEPMLRPPREGEDIAADYGRLGLSLGRHPLALLRERLAKADILPAEALWRQAPESPVVTAGLVINRQRPGSAAGVTFMTLEDETGVINLICWRKLAERYRQVVLQSRLLVVVGTVQREEGVQHVIAHHLEDWSHLLGRLVTRSRDFR</sequence>
<evidence type="ECO:0000256" key="4">
    <source>
        <dbReference type="ARBA" id="ARBA00017273"/>
    </source>
</evidence>
<organism evidence="15 16">
    <name type="scientific">Natronospira elongata</name>
    <dbReference type="NCBI Taxonomy" id="3110268"/>
    <lineage>
        <taxon>Bacteria</taxon>
        <taxon>Pseudomonadati</taxon>
        <taxon>Pseudomonadota</taxon>
        <taxon>Gammaproteobacteria</taxon>
        <taxon>Natronospirales</taxon>
        <taxon>Natronospiraceae</taxon>
        <taxon>Natronospira</taxon>
    </lineage>
</organism>
<evidence type="ECO:0000259" key="14">
    <source>
        <dbReference type="SMART" id="SM00481"/>
    </source>
</evidence>
<keyword evidence="10 13" id="KW-0239">DNA-directed DNA polymerase</keyword>
<accession>A0AAP6ML26</accession>
<dbReference type="InterPro" id="IPR004365">
    <property type="entry name" value="NA-bd_OB_tRNA"/>
</dbReference>
<dbReference type="Pfam" id="PF07733">
    <property type="entry name" value="DNA_pol3_alpha"/>
    <property type="match status" value="1"/>
</dbReference>
<keyword evidence="6 13" id="KW-0808">Transferase</keyword>
<protein>
    <recommendedName>
        <fullName evidence="4 13">Error-prone DNA polymerase</fullName>
        <ecNumber evidence="3 13">2.7.7.7</ecNumber>
    </recommendedName>
</protein>
<evidence type="ECO:0000256" key="2">
    <source>
        <dbReference type="ARBA" id="ARBA00007391"/>
    </source>
</evidence>
<evidence type="ECO:0000256" key="11">
    <source>
        <dbReference type="ARBA" id="ARBA00023204"/>
    </source>
</evidence>
<dbReference type="GO" id="GO:0005737">
    <property type="term" value="C:cytoplasm"/>
    <property type="evidence" value="ECO:0007669"/>
    <property type="project" value="UniProtKB-SubCell"/>
</dbReference>
<evidence type="ECO:0000256" key="8">
    <source>
        <dbReference type="ARBA" id="ARBA00022705"/>
    </source>
</evidence>
<dbReference type="PANTHER" id="PTHR32294:SF4">
    <property type="entry name" value="ERROR-PRONE DNA POLYMERASE"/>
    <property type="match status" value="1"/>
</dbReference>
<dbReference type="InterPro" id="IPR023073">
    <property type="entry name" value="DnaE2"/>
</dbReference>
<comment type="similarity">
    <text evidence="2 13">Belongs to the DNA polymerase type-C family. DnaE2 subfamily.</text>
</comment>
<keyword evidence="11 13" id="KW-0234">DNA repair</keyword>
<dbReference type="CDD" id="cd04485">
    <property type="entry name" value="DnaE_OBF"/>
    <property type="match status" value="1"/>
</dbReference>
<gene>
    <name evidence="13" type="primary">dnaE2</name>
    <name evidence="15" type="ORF">VCB98_13180</name>
</gene>
<dbReference type="GO" id="GO:0006281">
    <property type="term" value="P:DNA repair"/>
    <property type="evidence" value="ECO:0007669"/>
    <property type="project" value="UniProtKB-UniRule"/>
</dbReference>
<keyword evidence="5 13" id="KW-0963">Cytoplasm</keyword>
<evidence type="ECO:0000256" key="10">
    <source>
        <dbReference type="ARBA" id="ARBA00022932"/>
    </source>
</evidence>
<dbReference type="EMBL" id="JAYGII010000055">
    <property type="protein sequence ID" value="MEA5446773.1"/>
    <property type="molecule type" value="Genomic_DNA"/>
</dbReference>
<dbReference type="Gene3D" id="3.20.20.140">
    <property type="entry name" value="Metal-dependent hydrolases"/>
    <property type="match status" value="1"/>
</dbReference>
<dbReference type="GO" id="GO:0006260">
    <property type="term" value="P:DNA replication"/>
    <property type="evidence" value="ECO:0007669"/>
    <property type="project" value="UniProtKB-KW"/>
</dbReference>
<dbReference type="GO" id="GO:0008408">
    <property type="term" value="F:3'-5' exonuclease activity"/>
    <property type="evidence" value="ECO:0007669"/>
    <property type="project" value="InterPro"/>
</dbReference>
<dbReference type="EC" id="2.7.7.7" evidence="3 13"/>
<dbReference type="InterPro" id="IPR004805">
    <property type="entry name" value="DnaE2/DnaE/PolC"/>
</dbReference>
<evidence type="ECO:0000256" key="1">
    <source>
        <dbReference type="ARBA" id="ARBA00004496"/>
    </source>
</evidence>
<comment type="function">
    <text evidence="13">DNA polymerase involved in damage-induced mutagenesis and translesion synthesis (TLS). It is not the major replicative DNA polymerase.</text>
</comment>
<evidence type="ECO:0000256" key="12">
    <source>
        <dbReference type="ARBA" id="ARBA00049244"/>
    </source>
</evidence>
<dbReference type="HAMAP" id="MF_01902">
    <property type="entry name" value="DNApol_error_prone"/>
    <property type="match status" value="1"/>
</dbReference>
<dbReference type="Pfam" id="PF01336">
    <property type="entry name" value="tRNA_anti-codon"/>
    <property type="match status" value="1"/>
</dbReference>
<dbReference type="Pfam" id="PF14579">
    <property type="entry name" value="HHH_6"/>
    <property type="match status" value="1"/>
</dbReference>
<dbReference type="NCBIfam" id="NF004225">
    <property type="entry name" value="PRK05672.1"/>
    <property type="match status" value="1"/>
</dbReference>
<evidence type="ECO:0000256" key="5">
    <source>
        <dbReference type="ARBA" id="ARBA00022490"/>
    </source>
</evidence>
<dbReference type="InterPro" id="IPR003141">
    <property type="entry name" value="Pol/His_phosphatase_N"/>
</dbReference>
<evidence type="ECO:0000256" key="9">
    <source>
        <dbReference type="ARBA" id="ARBA00022763"/>
    </source>
</evidence>
<evidence type="ECO:0000256" key="6">
    <source>
        <dbReference type="ARBA" id="ARBA00022679"/>
    </source>
</evidence>
<feature type="domain" description="Polymerase/histidinol phosphatase N-terminal" evidence="14">
    <location>
        <begin position="4"/>
        <end position="71"/>
    </location>
</feature>
<keyword evidence="9 13" id="KW-0227">DNA damage</keyword>
<dbReference type="Gene3D" id="1.10.150.870">
    <property type="match status" value="1"/>
</dbReference>
<comment type="caution">
    <text evidence="15">The sequence shown here is derived from an EMBL/GenBank/DDBJ whole genome shotgun (WGS) entry which is preliminary data.</text>
</comment>
<dbReference type="SMART" id="SM00481">
    <property type="entry name" value="POLIIIAc"/>
    <property type="match status" value="1"/>
</dbReference>
<dbReference type="AlphaFoldDB" id="A0AAP6ML26"/>
<dbReference type="PANTHER" id="PTHR32294">
    <property type="entry name" value="DNA POLYMERASE III SUBUNIT ALPHA"/>
    <property type="match status" value="1"/>
</dbReference>
<evidence type="ECO:0000256" key="13">
    <source>
        <dbReference type="HAMAP-Rule" id="MF_01902"/>
    </source>
</evidence>
<dbReference type="Pfam" id="PF17657">
    <property type="entry name" value="DNA_pol3_finger"/>
    <property type="match status" value="1"/>
</dbReference>
<keyword evidence="7 13" id="KW-0548">Nucleotidyltransferase</keyword>
<keyword evidence="8 13" id="KW-0235">DNA replication</keyword>
<evidence type="ECO:0000313" key="15">
    <source>
        <dbReference type="EMBL" id="MEA5446773.1"/>
    </source>
</evidence>
<dbReference type="CDD" id="cd07434">
    <property type="entry name" value="PHP_PolIIIA_DnaE2"/>
    <property type="match status" value="1"/>
</dbReference>
<evidence type="ECO:0000256" key="7">
    <source>
        <dbReference type="ARBA" id="ARBA00022695"/>
    </source>
</evidence>
<dbReference type="InterPro" id="IPR016195">
    <property type="entry name" value="Pol/histidinol_Pase-like"/>
</dbReference>
<dbReference type="GO" id="GO:0003676">
    <property type="term" value="F:nucleic acid binding"/>
    <property type="evidence" value="ECO:0007669"/>
    <property type="project" value="InterPro"/>
</dbReference>
<dbReference type="Pfam" id="PF02811">
    <property type="entry name" value="PHP"/>
    <property type="match status" value="1"/>
</dbReference>
<evidence type="ECO:0000313" key="16">
    <source>
        <dbReference type="Proteomes" id="UP001302316"/>
    </source>
</evidence>
<dbReference type="GO" id="GO:0003887">
    <property type="term" value="F:DNA-directed DNA polymerase activity"/>
    <property type="evidence" value="ECO:0007669"/>
    <property type="project" value="UniProtKB-UniRule"/>
</dbReference>
<reference evidence="15 16" key="1">
    <citation type="submission" date="2023-12" db="EMBL/GenBank/DDBJ databases">
        <title>Whole-genome sequencing of halo(alkali)philic microorganisms from hypersaline lakes.</title>
        <authorList>
            <person name="Sorokin D.Y."/>
            <person name="Merkel A.Y."/>
            <person name="Messina E."/>
            <person name="Yakimov M."/>
        </authorList>
    </citation>
    <scope>NUCLEOTIDE SEQUENCE [LARGE SCALE GENOMIC DNA]</scope>
    <source>
        <strain evidence="15 16">AB-CW1</strain>
    </source>
</reference>
<dbReference type="NCBIfam" id="TIGR00594">
    <property type="entry name" value="polc"/>
    <property type="match status" value="1"/>
</dbReference>
<dbReference type="RefSeq" id="WP_346053294.1">
    <property type="nucleotide sequence ID" value="NZ_JAYGII010000055.1"/>
</dbReference>
<dbReference type="InterPro" id="IPR029460">
    <property type="entry name" value="DNAPol_HHH"/>
</dbReference>
<dbReference type="InterPro" id="IPR004013">
    <property type="entry name" value="PHP_dom"/>
</dbReference>
<proteinExistence type="inferred from homology"/>
<keyword evidence="16" id="KW-1185">Reference proteome</keyword>
<dbReference type="SUPFAM" id="SSF89550">
    <property type="entry name" value="PHP domain-like"/>
    <property type="match status" value="1"/>
</dbReference>
<dbReference type="Proteomes" id="UP001302316">
    <property type="component" value="Unassembled WGS sequence"/>
</dbReference>
<comment type="subcellular location">
    <subcellularLocation>
        <location evidence="1 13">Cytoplasm</location>
    </subcellularLocation>
</comment>
<name>A0AAP6ML26_9GAMM</name>
<dbReference type="InterPro" id="IPR011708">
    <property type="entry name" value="DNA_pol3_alpha_NTPase_dom"/>
</dbReference>
<dbReference type="InterPro" id="IPR040982">
    <property type="entry name" value="DNA_pol3_finger"/>
</dbReference>
<comment type="catalytic activity">
    <reaction evidence="12 13">
        <text>DNA(n) + a 2'-deoxyribonucleoside 5'-triphosphate = DNA(n+1) + diphosphate</text>
        <dbReference type="Rhea" id="RHEA:22508"/>
        <dbReference type="Rhea" id="RHEA-COMP:17339"/>
        <dbReference type="Rhea" id="RHEA-COMP:17340"/>
        <dbReference type="ChEBI" id="CHEBI:33019"/>
        <dbReference type="ChEBI" id="CHEBI:61560"/>
        <dbReference type="ChEBI" id="CHEBI:173112"/>
        <dbReference type="EC" id="2.7.7.7"/>
    </reaction>
</comment>
<evidence type="ECO:0000256" key="3">
    <source>
        <dbReference type="ARBA" id="ARBA00012417"/>
    </source>
</evidence>